<name>C3XZL9_BRAFL</name>
<dbReference type="InParanoid" id="C3XZL9"/>
<protein>
    <submittedName>
        <fullName evidence="1">Uncharacterized protein</fullName>
    </submittedName>
</protein>
<sequence length="367" mass="39858">MMQCRHPPHTSPRLSVCTCTEAHPAPTQLLRGSTRLSSTPSEIDSGGGSFHRGWETQSSYLWTFALYHIQHTSTTCTPTSWLCTSQLRFRQLLNGPRIRHLRLSQCFSGTKTATDAPGPQPNPSIVFCLHIRGAGGGVVLCVFCLHIGGAGGGVVLCVFCLHIGGAGGGMVSCVFCLHIGGAGGGMMSCSAYTSEVQVAGWCRVLPTHRRCRRRDGVVCVLPTHRRCRWRGGVVFCLHIGGAGGGMVSCSAYTSEVQAAGWCRVNVLLTHRRCRRRDGVVFCMPTHRRTIARRGPSLIPQAREVMRRTTWEPPSLTNPGGTKFRISRAIKLEITATFVRSARDGRAGGSLWAFLFEICRTKSPGAPL</sequence>
<proteinExistence type="predicted"/>
<reference evidence="1" key="1">
    <citation type="journal article" date="2008" name="Nature">
        <title>The amphioxus genome and the evolution of the chordate karyotype.</title>
        <authorList>
            <consortium name="US DOE Joint Genome Institute (JGI-PGF)"/>
            <person name="Putnam N.H."/>
            <person name="Butts T."/>
            <person name="Ferrier D.E.K."/>
            <person name="Furlong R.F."/>
            <person name="Hellsten U."/>
            <person name="Kawashima T."/>
            <person name="Robinson-Rechavi M."/>
            <person name="Shoguchi E."/>
            <person name="Terry A."/>
            <person name="Yu J.-K."/>
            <person name="Benito-Gutierrez E.L."/>
            <person name="Dubchak I."/>
            <person name="Garcia-Fernandez J."/>
            <person name="Gibson-Brown J.J."/>
            <person name="Grigoriev I.V."/>
            <person name="Horton A.C."/>
            <person name="de Jong P.J."/>
            <person name="Jurka J."/>
            <person name="Kapitonov V.V."/>
            <person name="Kohara Y."/>
            <person name="Kuroki Y."/>
            <person name="Lindquist E."/>
            <person name="Lucas S."/>
            <person name="Osoegawa K."/>
            <person name="Pennacchio L.A."/>
            <person name="Salamov A.A."/>
            <person name="Satou Y."/>
            <person name="Sauka-Spengler T."/>
            <person name="Schmutz J."/>
            <person name="Shin-I T."/>
            <person name="Toyoda A."/>
            <person name="Bronner-Fraser M."/>
            <person name="Fujiyama A."/>
            <person name="Holland L.Z."/>
            <person name="Holland P.W.H."/>
            <person name="Satoh N."/>
            <person name="Rokhsar D.S."/>
        </authorList>
    </citation>
    <scope>NUCLEOTIDE SEQUENCE [LARGE SCALE GENOMIC DNA]</scope>
    <source>
        <strain evidence="1">S238N-H82</strain>
        <tissue evidence="1">Testes</tissue>
    </source>
</reference>
<dbReference type="EMBL" id="GG666475">
    <property type="protein sequence ID" value="EEN66540.1"/>
    <property type="molecule type" value="Genomic_DNA"/>
</dbReference>
<evidence type="ECO:0000313" key="1">
    <source>
        <dbReference type="EMBL" id="EEN66540.1"/>
    </source>
</evidence>
<dbReference type="AlphaFoldDB" id="C3XZL9"/>
<gene>
    <name evidence="1" type="ORF">BRAFLDRAFT_65697</name>
</gene>
<organism>
    <name type="scientific">Branchiostoma floridae</name>
    <name type="common">Florida lancelet</name>
    <name type="synonym">Amphioxus</name>
    <dbReference type="NCBI Taxonomy" id="7739"/>
    <lineage>
        <taxon>Eukaryota</taxon>
        <taxon>Metazoa</taxon>
        <taxon>Chordata</taxon>
        <taxon>Cephalochordata</taxon>
        <taxon>Leptocardii</taxon>
        <taxon>Amphioxiformes</taxon>
        <taxon>Branchiostomatidae</taxon>
        <taxon>Branchiostoma</taxon>
    </lineage>
</organism>
<accession>C3XZL9</accession>